<dbReference type="Proteomes" id="UP000076083">
    <property type="component" value="Chromosome"/>
</dbReference>
<reference evidence="3 4" key="3">
    <citation type="journal article" date="2018" name="Nature">
        <title>Mutant phenotypes for thousands of bacterial genes of unknown function.</title>
        <authorList>
            <person name="Price M.N."/>
            <person name="Wetmore K.M."/>
            <person name="Waters R.J."/>
            <person name="Callaghan M."/>
            <person name="Ray J."/>
            <person name="Liu H."/>
            <person name="Kuehl J.V."/>
            <person name="Melnyk R.A."/>
            <person name="Lamson J.S."/>
            <person name="Suh Y."/>
            <person name="Carlson H.K."/>
            <person name="Esquivel Z."/>
            <person name="Sadeeshkumar H."/>
            <person name="Chakraborty R."/>
            <person name="Zane G.M."/>
            <person name="Rubin B.E."/>
            <person name="Wall J.D."/>
            <person name="Visel A."/>
            <person name="Bristow J."/>
            <person name="Blow M.J."/>
            <person name="Arkin A.P."/>
            <person name="Deutschbauer A.M."/>
        </authorList>
    </citation>
    <scope>NUCLEOTIDE SEQUENCE [LARGE SCALE GENOMIC DNA]</scope>
    <source>
        <strain evidence="1 3">FW300-N2C3</strain>
        <strain evidence="2 4">FW300-N2E2</strain>
    </source>
</reference>
<protein>
    <submittedName>
        <fullName evidence="1">Uncharacterized protein</fullName>
    </submittedName>
</protein>
<evidence type="ECO:0000313" key="1">
    <source>
        <dbReference type="EMBL" id="ALI10948.1"/>
    </source>
</evidence>
<dbReference type="AlphaFoldDB" id="A0A0N7H399"/>
<name>A0A0N7H399_PSEFL</name>
<accession>A0A0N7H399</accession>
<organism evidence="1 3">
    <name type="scientific">Pseudomonas fluorescens</name>
    <dbReference type="NCBI Taxonomy" id="294"/>
    <lineage>
        <taxon>Bacteria</taxon>
        <taxon>Pseudomonadati</taxon>
        <taxon>Pseudomonadota</taxon>
        <taxon>Gammaproteobacteria</taxon>
        <taxon>Pseudomonadales</taxon>
        <taxon>Pseudomonadaceae</taxon>
        <taxon>Pseudomonas</taxon>
    </lineage>
</organism>
<reference evidence="3" key="1">
    <citation type="submission" date="2015-09" db="EMBL/GenBank/DDBJ databases">
        <title>Whole genome sequence of Pseudomonas fluorescens FW300-N2C3.</title>
        <authorList>
            <person name="Ray J."/>
            <person name="Melnyk R."/>
            <person name="Deutschbauer A."/>
        </authorList>
    </citation>
    <scope>NUCLEOTIDE SEQUENCE [LARGE SCALE GENOMIC DNA]</scope>
    <source>
        <strain evidence="3">FW300-N2C3</strain>
    </source>
</reference>
<dbReference type="Proteomes" id="UP000059425">
    <property type="component" value="Chromosome"/>
</dbReference>
<dbReference type="EMBL" id="CP015225">
    <property type="protein sequence ID" value="AMZ71364.1"/>
    <property type="molecule type" value="Genomic_DNA"/>
</dbReference>
<evidence type="ECO:0000313" key="4">
    <source>
        <dbReference type="Proteomes" id="UP000076083"/>
    </source>
</evidence>
<evidence type="ECO:0000313" key="2">
    <source>
        <dbReference type="EMBL" id="AMZ71364.1"/>
    </source>
</evidence>
<evidence type="ECO:0000313" key="3">
    <source>
        <dbReference type="Proteomes" id="UP000059425"/>
    </source>
</evidence>
<dbReference type="EMBL" id="CP012831">
    <property type="protein sequence ID" value="ALI10948.1"/>
    <property type="molecule type" value="Genomic_DNA"/>
</dbReference>
<gene>
    <name evidence="1" type="ORF">AO356_30405</name>
    <name evidence="2" type="ORF">TK06_09740</name>
</gene>
<proteinExistence type="predicted"/>
<reference evidence="4" key="2">
    <citation type="submission" date="2016-04" db="EMBL/GenBank/DDBJ databases">
        <authorList>
            <person name="Ray J."/>
            <person name="Price M."/>
            <person name="Deutschbauer A."/>
        </authorList>
    </citation>
    <scope>NUCLEOTIDE SEQUENCE [LARGE SCALE GENOMIC DNA]</scope>
    <source>
        <strain evidence="4">FW300-N2E2</strain>
    </source>
</reference>
<sequence length="85" mass="9721">MKVLLSSDETFVRYIFLSLVGIILQRSKARPTYGAVFRLLYLVLCCRTIGQQDGFGKLLQVRERVTRQFRGQGGDALREQLNSIL</sequence>